<proteinExistence type="predicted"/>
<organism evidence="2 3">
    <name type="scientific">Cyphellophora attinorum</name>
    <dbReference type="NCBI Taxonomy" id="1664694"/>
    <lineage>
        <taxon>Eukaryota</taxon>
        <taxon>Fungi</taxon>
        <taxon>Dikarya</taxon>
        <taxon>Ascomycota</taxon>
        <taxon>Pezizomycotina</taxon>
        <taxon>Eurotiomycetes</taxon>
        <taxon>Chaetothyriomycetidae</taxon>
        <taxon>Chaetothyriales</taxon>
        <taxon>Cyphellophoraceae</taxon>
        <taxon>Cyphellophora</taxon>
    </lineage>
</organism>
<name>A0A0N1H501_9EURO</name>
<evidence type="ECO:0000313" key="3">
    <source>
        <dbReference type="Proteomes" id="UP000038010"/>
    </source>
</evidence>
<dbReference type="RefSeq" id="XP_017996597.1">
    <property type="nucleotide sequence ID" value="XM_018138760.1"/>
</dbReference>
<gene>
    <name evidence="2" type="ORF">AB675_10021</name>
</gene>
<sequence>MACGTSYACPPSEPDGQYFRRHIREVTTKRFQTAPNRHETTDTDSNDMENDHVDKDPGPDGRRPAKGTVPGKTRLSQHPLPLTALPINPLTGKPRRRAIPHLVASQNAGVTAMLRYKTGREPAWLRRIQLQQIKRVGRYTDQVRPIQDAIAMGKMEDRWDSDTLAQAQREGVLSSSENGLGGVSEDKAQRLNWEEAHITAVEGLHANHQKRLFTQAVKGWKLWQIVKREKWMAEKEGIPYKIASAIQRGQRLQDELLKLAGTSSERVKARHGSENGSSGVDWEIRSKETSKELIRGALACAPLMIPTAWSEKVVDREVPGYLEKPLTPSGDAMQRLSEGDRKQILATLEI</sequence>
<dbReference type="Proteomes" id="UP000038010">
    <property type="component" value="Unassembled WGS sequence"/>
</dbReference>
<comment type="caution">
    <text evidence="2">The sequence shown here is derived from an EMBL/GenBank/DDBJ whole genome shotgun (WGS) entry which is preliminary data.</text>
</comment>
<reference evidence="2 3" key="1">
    <citation type="submission" date="2015-06" db="EMBL/GenBank/DDBJ databases">
        <title>Draft genome of the ant-associated black yeast Phialophora attae CBS 131958.</title>
        <authorList>
            <person name="Moreno L.F."/>
            <person name="Stielow B.J."/>
            <person name="de Hoog S."/>
            <person name="Vicente V.A."/>
            <person name="Weiss V.A."/>
            <person name="de Vries M."/>
            <person name="Cruz L.M."/>
            <person name="Souza E.M."/>
        </authorList>
    </citation>
    <scope>NUCLEOTIDE SEQUENCE [LARGE SCALE GENOMIC DNA]</scope>
    <source>
        <strain evidence="2 3">CBS 131958</strain>
    </source>
</reference>
<evidence type="ECO:0000313" key="2">
    <source>
        <dbReference type="EMBL" id="KPI36634.1"/>
    </source>
</evidence>
<dbReference type="EMBL" id="LFJN01000029">
    <property type="protein sequence ID" value="KPI36634.1"/>
    <property type="molecule type" value="Genomic_DNA"/>
</dbReference>
<dbReference type="VEuPathDB" id="FungiDB:AB675_10021"/>
<accession>A0A0N1H501</accession>
<protein>
    <submittedName>
        <fullName evidence="2">Uncharacterized protein</fullName>
    </submittedName>
</protein>
<dbReference type="AlphaFoldDB" id="A0A0N1H501"/>
<dbReference type="GeneID" id="28730640"/>
<feature type="region of interest" description="Disordered" evidence="1">
    <location>
        <begin position="1"/>
        <end position="92"/>
    </location>
</feature>
<evidence type="ECO:0000256" key="1">
    <source>
        <dbReference type="SAM" id="MobiDB-lite"/>
    </source>
</evidence>
<feature type="compositionally biased region" description="Basic and acidic residues" evidence="1">
    <location>
        <begin position="49"/>
        <end position="63"/>
    </location>
</feature>
<keyword evidence="3" id="KW-1185">Reference proteome</keyword>